<sequence length="202" mass="22404">MFSFPRRNADALSNGTPRCLAWVLFTALVGCTSLIGCEGNSKVAPPQVPELTPEQKLEVVVGRLESLFQETRINSGLVVSRSITHRYLPASETGSSPIDIIPVDNTPVDSDPVDGRSANDDSMAVPTGEIEVVTKRSIALRPGEEQTSTTEEPTEPAPPVVHRSDSDTKKYMLSFREDRWQLDTQLTKESEKLWFEYALEKR</sequence>
<name>A0A517MQ47_9BACT</name>
<dbReference type="EMBL" id="CP036263">
    <property type="protein sequence ID" value="QDS96992.1"/>
    <property type="molecule type" value="Genomic_DNA"/>
</dbReference>
<organism evidence="2 3">
    <name type="scientific">Adhaeretor mobilis</name>
    <dbReference type="NCBI Taxonomy" id="1930276"/>
    <lineage>
        <taxon>Bacteria</taxon>
        <taxon>Pseudomonadati</taxon>
        <taxon>Planctomycetota</taxon>
        <taxon>Planctomycetia</taxon>
        <taxon>Pirellulales</taxon>
        <taxon>Lacipirellulaceae</taxon>
        <taxon>Adhaeretor</taxon>
    </lineage>
</organism>
<dbReference type="PROSITE" id="PS51257">
    <property type="entry name" value="PROKAR_LIPOPROTEIN"/>
    <property type="match status" value="1"/>
</dbReference>
<evidence type="ECO:0000313" key="3">
    <source>
        <dbReference type="Proteomes" id="UP000319852"/>
    </source>
</evidence>
<protein>
    <submittedName>
        <fullName evidence="2">Uncharacterized protein</fullName>
    </submittedName>
</protein>
<dbReference type="KEGG" id="amob:HG15A2_02510"/>
<evidence type="ECO:0000313" key="2">
    <source>
        <dbReference type="EMBL" id="QDS96992.1"/>
    </source>
</evidence>
<proteinExistence type="predicted"/>
<dbReference type="RefSeq" id="WP_145057023.1">
    <property type="nucleotide sequence ID" value="NZ_CP036263.1"/>
</dbReference>
<reference evidence="2 3" key="1">
    <citation type="submission" date="2019-02" db="EMBL/GenBank/DDBJ databases">
        <title>Deep-cultivation of Planctomycetes and their phenomic and genomic characterization uncovers novel biology.</title>
        <authorList>
            <person name="Wiegand S."/>
            <person name="Jogler M."/>
            <person name="Boedeker C."/>
            <person name="Pinto D."/>
            <person name="Vollmers J."/>
            <person name="Rivas-Marin E."/>
            <person name="Kohn T."/>
            <person name="Peeters S.H."/>
            <person name="Heuer A."/>
            <person name="Rast P."/>
            <person name="Oberbeckmann S."/>
            <person name="Bunk B."/>
            <person name="Jeske O."/>
            <person name="Meyerdierks A."/>
            <person name="Storesund J.E."/>
            <person name="Kallscheuer N."/>
            <person name="Luecker S."/>
            <person name="Lage O.M."/>
            <person name="Pohl T."/>
            <person name="Merkel B.J."/>
            <person name="Hornburger P."/>
            <person name="Mueller R.-W."/>
            <person name="Bruemmer F."/>
            <person name="Labrenz M."/>
            <person name="Spormann A.M."/>
            <person name="Op den Camp H."/>
            <person name="Overmann J."/>
            <person name="Amann R."/>
            <person name="Jetten M.S.M."/>
            <person name="Mascher T."/>
            <person name="Medema M.H."/>
            <person name="Devos D.P."/>
            <person name="Kaster A.-K."/>
            <person name="Ovreas L."/>
            <person name="Rohde M."/>
            <person name="Galperin M.Y."/>
            <person name="Jogler C."/>
        </authorList>
    </citation>
    <scope>NUCLEOTIDE SEQUENCE [LARGE SCALE GENOMIC DNA]</scope>
    <source>
        <strain evidence="2 3">HG15A2</strain>
    </source>
</reference>
<gene>
    <name evidence="2" type="ORF">HG15A2_02510</name>
</gene>
<accession>A0A517MQ47</accession>
<evidence type="ECO:0000256" key="1">
    <source>
        <dbReference type="SAM" id="MobiDB-lite"/>
    </source>
</evidence>
<dbReference type="Proteomes" id="UP000319852">
    <property type="component" value="Chromosome"/>
</dbReference>
<dbReference type="AlphaFoldDB" id="A0A517MQ47"/>
<feature type="region of interest" description="Disordered" evidence="1">
    <location>
        <begin position="139"/>
        <end position="166"/>
    </location>
</feature>
<keyword evidence="3" id="KW-1185">Reference proteome</keyword>